<feature type="compositionally biased region" description="Basic and acidic residues" evidence="1">
    <location>
        <begin position="379"/>
        <end position="398"/>
    </location>
</feature>
<feature type="compositionally biased region" description="Low complexity" evidence="1">
    <location>
        <begin position="228"/>
        <end position="239"/>
    </location>
</feature>
<reference evidence="3 4" key="1">
    <citation type="submission" date="2019-12" db="EMBL/GenBank/DDBJ databases">
        <title>Draft genome sequences Bradyrhizobium cajani AMBPC1010, Bradyrhizobium pachyrhizi AMBPC1040 and Bradyrhizobium yuanmingense ALSPC3051, three plant growth promoting strains isolated from nodules of Cajanus cajan L. in Dominican Republic.</title>
        <authorList>
            <person name="Flores-Felix J.D."/>
            <person name="Araujo J."/>
            <person name="Diaz-Alcantara C."/>
            <person name="Gonzalez-Andres F."/>
            <person name="Velazquez E."/>
        </authorList>
    </citation>
    <scope>NUCLEOTIDE SEQUENCE [LARGE SCALE GENOMIC DNA]</scope>
    <source>
        <strain evidence="3 4">1040</strain>
    </source>
</reference>
<keyword evidence="2" id="KW-0732">Signal</keyword>
<feature type="compositionally biased region" description="Basic and acidic residues" evidence="1">
    <location>
        <begin position="325"/>
        <end position="369"/>
    </location>
</feature>
<dbReference type="Proteomes" id="UP000436468">
    <property type="component" value="Unassembled WGS sequence"/>
</dbReference>
<evidence type="ECO:0000256" key="1">
    <source>
        <dbReference type="SAM" id="MobiDB-lite"/>
    </source>
</evidence>
<dbReference type="InterPro" id="IPR024447">
    <property type="entry name" value="YXWGXW_rpt"/>
</dbReference>
<sequence length="418" mass="46343">MLKRLLTTTSPVVLAVLLGGACVMPTVALSQEAACSQVTAVETSPPPLPRYEQPPVPAPGYLWSPGYWSWDEDAGDYYWVPGTWVQPPRPGLLWTPGYWGWLAGAYIFHPGYWGERVGFYGGVNYGFGYSGIGYEGGRWDRGQFYYNTAVNNVRNVAIRNVYQKTVVVNETVNNVSYNGGRGGIEARPTAADRTIAKEQHFAPTPLQRKHVEVASHDTRLFNRANGGAPPVVATPRPTVLNGREVVRPHTPAEVGPSNTEKPRPEDLKGARPEDPSRQRLEDSRRPAEAPAPARKSPADEAGKAAPRELERERTLLPEAAPRSPAPEERSAIEHKRREQAPPDERRREEIRVPEARPESAPRSEPRPEPMARPATNPETESRPEGRPAARAARPEPRIEMGAPPRRAPLEGERRPEQH</sequence>
<feature type="compositionally biased region" description="Basic and acidic residues" evidence="1">
    <location>
        <begin position="296"/>
        <end position="315"/>
    </location>
</feature>
<feature type="signal peptide" evidence="2">
    <location>
        <begin position="1"/>
        <end position="28"/>
    </location>
</feature>
<evidence type="ECO:0000313" key="3">
    <source>
        <dbReference type="EMBL" id="MVT64922.1"/>
    </source>
</evidence>
<name>A0A844SNE0_9BRAD</name>
<feature type="chain" id="PRO_5032672153" evidence="2">
    <location>
        <begin position="29"/>
        <end position="418"/>
    </location>
</feature>
<evidence type="ECO:0000256" key="2">
    <source>
        <dbReference type="SAM" id="SignalP"/>
    </source>
</evidence>
<dbReference type="Pfam" id="PF12779">
    <property type="entry name" value="WXXGXW"/>
    <property type="match status" value="2"/>
</dbReference>
<comment type="caution">
    <text evidence="3">The sequence shown here is derived from an EMBL/GenBank/DDBJ whole genome shotgun (WGS) entry which is preliminary data.</text>
</comment>
<accession>A0A844SNE0</accession>
<dbReference type="AlphaFoldDB" id="A0A844SNE0"/>
<proteinExistence type="predicted"/>
<feature type="compositionally biased region" description="Basic and acidic residues" evidence="1">
    <location>
        <begin position="407"/>
        <end position="418"/>
    </location>
</feature>
<keyword evidence="4" id="KW-1185">Reference proteome</keyword>
<gene>
    <name evidence="3" type="ORF">GPL21_07360</name>
</gene>
<dbReference type="EMBL" id="WQNF01000004">
    <property type="protein sequence ID" value="MVT64922.1"/>
    <property type="molecule type" value="Genomic_DNA"/>
</dbReference>
<protein>
    <submittedName>
        <fullName evidence="3">BcpO-related WXXGXW repeat protein</fullName>
    </submittedName>
</protein>
<organism evidence="3 4">
    <name type="scientific">Bradyrhizobium pachyrhizi</name>
    <dbReference type="NCBI Taxonomy" id="280333"/>
    <lineage>
        <taxon>Bacteria</taxon>
        <taxon>Pseudomonadati</taxon>
        <taxon>Pseudomonadota</taxon>
        <taxon>Alphaproteobacteria</taxon>
        <taxon>Hyphomicrobiales</taxon>
        <taxon>Nitrobacteraceae</taxon>
        <taxon>Bradyrhizobium</taxon>
    </lineage>
</organism>
<feature type="region of interest" description="Disordered" evidence="1">
    <location>
        <begin position="220"/>
        <end position="418"/>
    </location>
</feature>
<evidence type="ECO:0000313" key="4">
    <source>
        <dbReference type="Proteomes" id="UP000436468"/>
    </source>
</evidence>
<feature type="compositionally biased region" description="Basic and acidic residues" evidence="1">
    <location>
        <begin position="260"/>
        <end position="287"/>
    </location>
</feature>
<dbReference type="PROSITE" id="PS51257">
    <property type="entry name" value="PROKAR_LIPOPROTEIN"/>
    <property type="match status" value="1"/>
</dbReference>